<dbReference type="Proteomes" id="UP001378956">
    <property type="component" value="Unassembled WGS sequence"/>
</dbReference>
<keyword evidence="2" id="KW-1185">Reference proteome</keyword>
<accession>A0ABU8NRL0</accession>
<name>A0ABU8NRL0_9SPHI</name>
<evidence type="ECO:0000313" key="2">
    <source>
        <dbReference type="Proteomes" id="UP001378956"/>
    </source>
</evidence>
<dbReference type="Gene3D" id="2.50.20.10">
    <property type="entry name" value="Lipoprotein localisation LolA/LolB/LppX"/>
    <property type="match status" value="1"/>
</dbReference>
<dbReference type="EMBL" id="JBBEUB010000008">
    <property type="protein sequence ID" value="MEJ2904882.1"/>
    <property type="molecule type" value="Genomic_DNA"/>
</dbReference>
<evidence type="ECO:0000313" key="1">
    <source>
        <dbReference type="EMBL" id="MEJ2904882.1"/>
    </source>
</evidence>
<organism evidence="1 2">
    <name type="scientific">Pedobacter panaciterrae</name>
    <dbReference type="NCBI Taxonomy" id="363849"/>
    <lineage>
        <taxon>Bacteria</taxon>
        <taxon>Pseudomonadati</taxon>
        <taxon>Bacteroidota</taxon>
        <taxon>Sphingobacteriia</taxon>
        <taxon>Sphingobacteriales</taxon>
        <taxon>Sphingobacteriaceae</taxon>
        <taxon>Pedobacter</taxon>
    </lineage>
</organism>
<reference evidence="1 2" key="1">
    <citation type="submission" date="2024-03" db="EMBL/GenBank/DDBJ databases">
        <title>Sequence of Lycoming College Course Isolates.</title>
        <authorList>
            <person name="Plotts O."/>
            <person name="Newman J."/>
        </authorList>
    </citation>
    <scope>NUCLEOTIDE SEQUENCE [LARGE SCALE GENOMIC DNA]</scope>
    <source>
        <strain evidence="1 2">CJB-3</strain>
    </source>
</reference>
<evidence type="ECO:0008006" key="3">
    <source>
        <dbReference type="Google" id="ProtNLM"/>
    </source>
</evidence>
<dbReference type="RefSeq" id="WP_288882681.1">
    <property type="nucleotide sequence ID" value="NZ_CBFGNQ010000008.1"/>
</dbReference>
<proteinExistence type="predicted"/>
<protein>
    <recommendedName>
        <fullName evidence="3">Outer membrane lipoprotein-sorting protein</fullName>
    </recommendedName>
</protein>
<sequence length="248" mass="28768">MKNYFIIALLLICSYSREIVSAQSTIPDFKAVWAAGQQISLKSYTWSEQGTTEQYNQTSSTWARYKAGILPELFREDIGSIDDGNALIQVGKATYTFKKYKQAYSGWPIVHFEDLVFIKMSIQSFDSVKSDFKKIGIDLAKGRQQVWNGRTTLIFGASHPLDEDTDQVWYDAIEKYPVRWRYDSRSGPVDIQYSGYKKIDGVWFPAQRKEYVNKKLHQVVQYERVRFNLHLDPEIFDPGQFGSAHWLN</sequence>
<comment type="caution">
    <text evidence="1">The sequence shown here is derived from an EMBL/GenBank/DDBJ whole genome shotgun (WGS) entry which is preliminary data.</text>
</comment>
<gene>
    <name evidence="1" type="ORF">WAE58_20725</name>
</gene>